<proteinExistence type="inferred from homology"/>
<dbReference type="InterPro" id="IPR052350">
    <property type="entry name" value="Metallo-dep_Lactonases"/>
</dbReference>
<evidence type="ECO:0000256" key="1">
    <source>
        <dbReference type="ARBA" id="ARBA00038310"/>
    </source>
</evidence>
<name>A0A0A2M0L2_9FLAO</name>
<keyword evidence="4" id="KW-1185">Reference proteome</keyword>
<comment type="caution">
    <text evidence="3">The sequence shown here is derived from an EMBL/GenBank/DDBJ whole genome shotgun (WGS) entry which is preliminary data.</text>
</comment>
<evidence type="ECO:0000313" key="3">
    <source>
        <dbReference type="EMBL" id="KGO85131.1"/>
    </source>
</evidence>
<protein>
    <submittedName>
        <fullName evidence="3">Amidohydrolase</fullName>
    </submittedName>
</protein>
<dbReference type="OrthoDB" id="5450317at2"/>
<dbReference type="PANTHER" id="PTHR43569">
    <property type="entry name" value="AMIDOHYDROLASE"/>
    <property type="match status" value="1"/>
</dbReference>
<dbReference type="eggNOG" id="COG3618">
    <property type="taxonomic scope" value="Bacteria"/>
</dbReference>
<feature type="domain" description="Amidohydrolase-related" evidence="2">
    <location>
        <begin position="2"/>
        <end position="273"/>
    </location>
</feature>
<dbReference type="SUPFAM" id="SSF51556">
    <property type="entry name" value="Metallo-dependent hydrolases"/>
    <property type="match status" value="1"/>
</dbReference>
<gene>
    <name evidence="3" type="ORF">Q765_17935</name>
</gene>
<comment type="similarity">
    <text evidence="1">Belongs to the metallo-dependent hydrolases superfamily.</text>
</comment>
<dbReference type="Proteomes" id="UP000030152">
    <property type="component" value="Unassembled WGS sequence"/>
</dbReference>
<reference evidence="3 4" key="1">
    <citation type="submission" date="2013-09" db="EMBL/GenBank/DDBJ databases">
        <authorList>
            <person name="Zeng Z."/>
            <person name="Chen C."/>
        </authorList>
    </citation>
    <scope>NUCLEOTIDE SEQUENCE [LARGE SCALE GENOMIC DNA]</scope>
    <source>
        <strain evidence="3 4">WB 3.3-2</strain>
    </source>
</reference>
<dbReference type="EMBL" id="JRLX01000027">
    <property type="protein sequence ID" value="KGO85131.1"/>
    <property type="molecule type" value="Genomic_DNA"/>
</dbReference>
<sequence length="273" mass="31644">MIDSHVHFWNFDPLRDTWITEDMKVISRDFLPGDVEPIFKENAVSGCIAVQADQSASETQFLLKLAGQNPFIKGVVGWIDLKNLHIEDELINYSAYKKLKGFRHISEGEGTGFLVQEDIINGLKALQKYNYTYDILIKQHQLKEAITLTETLPEMTFILDHCAKPDLKQDDCTSWKSHIKIISQNPNVYCKLSGLLTQCDWNNWNEKEIFNCLDVVFENFGSSRILFGSDWPVMLLAGNYSQWLDLIKKYTNQFTQIDKENIFCKNAEHFYKL</sequence>
<keyword evidence="3" id="KW-0378">Hydrolase</keyword>
<evidence type="ECO:0000259" key="2">
    <source>
        <dbReference type="Pfam" id="PF04909"/>
    </source>
</evidence>
<dbReference type="GO" id="GO:0016787">
    <property type="term" value="F:hydrolase activity"/>
    <property type="evidence" value="ECO:0007669"/>
    <property type="project" value="UniProtKB-KW"/>
</dbReference>
<organism evidence="3 4">
    <name type="scientific">Flavobacterium rivuli WB 3.3-2 = DSM 21788</name>
    <dbReference type="NCBI Taxonomy" id="1121895"/>
    <lineage>
        <taxon>Bacteria</taxon>
        <taxon>Pseudomonadati</taxon>
        <taxon>Bacteroidota</taxon>
        <taxon>Flavobacteriia</taxon>
        <taxon>Flavobacteriales</taxon>
        <taxon>Flavobacteriaceae</taxon>
        <taxon>Flavobacterium</taxon>
    </lineage>
</organism>
<dbReference type="Gene3D" id="3.20.20.140">
    <property type="entry name" value="Metal-dependent hydrolases"/>
    <property type="match status" value="1"/>
</dbReference>
<dbReference type="STRING" id="1121895.GCA_000378485_03856"/>
<evidence type="ECO:0000313" key="4">
    <source>
        <dbReference type="Proteomes" id="UP000030152"/>
    </source>
</evidence>
<dbReference type="InterPro" id="IPR006680">
    <property type="entry name" value="Amidohydro-rel"/>
</dbReference>
<dbReference type="AlphaFoldDB" id="A0A0A2M0L2"/>
<accession>A0A0A2M0L2</accession>
<dbReference type="InterPro" id="IPR032466">
    <property type="entry name" value="Metal_Hydrolase"/>
</dbReference>
<dbReference type="Pfam" id="PF04909">
    <property type="entry name" value="Amidohydro_2"/>
    <property type="match status" value="1"/>
</dbReference>
<dbReference type="PANTHER" id="PTHR43569:SF2">
    <property type="entry name" value="AMIDOHYDROLASE-RELATED DOMAIN-CONTAINING PROTEIN"/>
    <property type="match status" value="1"/>
</dbReference>